<evidence type="ECO:0000256" key="9">
    <source>
        <dbReference type="ARBA" id="ARBA00023136"/>
    </source>
</evidence>
<dbReference type="GO" id="GO:0005886">
    <property type="term" value="C:plasma membrane"/>
    <property type="evidence" value="ECO:0007669"/>
    <property type="project" value="UniProtKB-SubCell"/>
</dbReference>
<keyword evidence="5" id="KW-0677">Repeat</keyword>
<proteinExistence type="predicted"/>
<evidence type="ECO:0000256" key="8">
    <source>
        <dbReference type="ARBA" id="ARBA00022967"/>
    </source>
</evidence>
<feature type="domain" description="ABC transporter" evidence="10">
    <location>
        <begin position="10"/>
        <end position="500"/>
    </location>
</feature>
<dbReference type="EMBL" id="CP065383">
    <property type="protein sequence ID" value="QPM68662.1"/>
    <property type="molecule type" value="Genomic_DNA"/>
</dbReference>
<evidence type="ECO:0000256" key="3">
    <source>
        <dbReference type="ARBA" id="ARBA00022475"/>
    </source>
</evidence>
<dbReference type="PANTHER" id="PTHR43790">
    <property type="entry name" value="CARBOHYDRATE TRANSPORT ATP-BINDING PROTEIN MG119-RELATED"/>
    <property type="match status" value="1"/>
</dbReference>
<dbReference type="KEGG" id="alam:RT761_01884"/>
<dbReference type="Proteomes" id="UP000594463">
    <property type="component" value="Chromosome"/>
</dbReference>
<reference evidence="11 12" key="1">
    <citation type="journal article" date="2021" name="Nat. Commun.">
        <title>Isolation of a member of the candidate phylum Atribacteria reveals a unique cell membrane structure.</title>
        <authorList>
            <person name="Taiki K."/>
            <person name="Nobu M.K."/>
            <person name="Kusada H."/>
            <person name="Meng X.-Y."/>
            <person name="Hosoki N."/>
            <person name="Uematsu K."/>
            <person name="Yoshioka H."/>
            <person name="Kamagata Y."/>
            <person name="Tamaki H."/>
        </authorList>
    </citation>
    <scope>NUCLEOTIDE SEQUENCE [LARGE SCALE GENOMIC DNA]</scope>
    <source>
        <strain evidence="11 12">RT761</strain>
    </source>
</reference>
<dbReference type="SMART" id="SM00382">
    <property type="entry name" value="AAA"/>
    <property type="match status" value="2"/>
</dbReference>
<dbReference type="FunFam" id="3.40.50.300:FF:000127">
    <property type="entry name" value="Ribose import ATP-binding protein RbsA"/>
    <property type="match status" value="1"/>
</dbReference>
<evidence type="ECO:0000256" key="6">
    <source>
        <dbReference type="ARBA" id="ARBA00022741"/>
    </source>
</evidence>
<evidence type="ECO:0000256" key="2">
    <source>
        <dbReference type="ARBA" id="ARBA00022448"/>
    </source>
</evidence>
<evidence type="ECO:0000256" key="1">
    <source>
        <dbReference type="ARBA" id="ARBA00004202"/>
    </source>
</evidence>
<accession>A0A7T1AMI7</accession>
<dbReference type="InterPro" id="IPR003439">
    <property type="entry name" value="ABC_transporter-like_ATP-bd"/>
</dbReference>
<keyword evidence="3" id="KW-1003">Cell membrane</keyword>
<name>A0A7T1AMI7_ATRLM</name>
<evidence type="ECO:0000256" key="4">
    <source>
        <dbReference type="ARBA" id="ARBA00022597"/>
    </source>
</evidence>
<protein>
    <submittedName>
        <fullName evidence="11">Arabinose import ATP-binding protein AraG</fullName>
    </submittedName>
</protein>
<sequence length="508" mass="56642">MVNPESTPTLVIKNVSKKFPGVEALKNVTLDIYSGEVHAVLGENGAGKSTLMKILGGIIPRDSGEILLENKSLHLENPRLALQAGIALVHQDLSLLPYLSVAENIFLGRWPKKGISVDWEKMNESTNQLLNRFQVKVDPRALVGTLSVAEQQLIEILKAISHSHVKILLLDEPTSALSGEEINRLFQILKEIKNEGKSIIFISHKINEAVKISNRITVLKDGEKVITDTKPNLDEQTIIYHMTGKYINLKNFHHTPPTKEKTIALSLEEIGTKFYKKKISLNIYQGEILVVFGLMGSGKTTLARGLFGFETLEGTIRLFGNPVTINHPKIAIQLGIGYIPEDRRFGLIYELPVYANITLAILKKMIRNGVLQIKKEHEVAKHYVQALRIKPPNIFREILYLSGGNQQKVLLARWLAREPKILIMDEPTRGIDVGAKFEIRNFVKGMVQKGLTVIYITSDPLEAIEMGDRIVVLRNGQIVTTFNNPLGLDKSEILAAASGVHYGRENDG</sequence>
<keyword evidence="9" id="KW-0472">Membrane</keyword>
<gene>
    <name evidence="11" type="primary">araG_2</name>
    <name evidence="11" type="ORF">RT761_01884</name>
</gene>
<evidence type="ECO:0000313" key="11">
    <source>
        <dbReference type="EMBL" id="QPM68662.1"/>
    </source>
</evidence>
<dbReference type="GO" id="GO:0016887">
    <property type="term" value="F:ATP hydrolysis activity"/>
    <property type="evidence" value="ECO:0007669"/>
    <property type="project" value="InterPro"/>
</dbReference>
<dbReference type="Gene3D" id="3.40.50.300">
    <property type="entry name" value="P-loop containing nucleotide triphosphate hydrolases"/>
    <property type="match status" value="2"/>
</dbReference>
<dbReference type="PROSITE" id="PS00211">
    <property type="entry name" value="ABC_TRANSPORTER_1"/>
    <property type="match status" value="1"/>
</dbReference>
<comment type="subcellular location">
    <subcellularLocation>
        <location evidence="1">Cell membrane</location>
        <topology evidence="1">Peripheral membrane protein</topology>
    </subcellularLocation>
</comment>
<dbReference type="GO" id="GO:0005524">
    <property type="term" value="F:ATP binding"/>
    <property type="evidence" value="ECO:0007669"/>
    <property type="project" value="UniProtKB-KW"/>
</dbReference>
<dbReference type="SUPFAM" id="SSF52540">
    <property type="entry name" value="P-loop containing nucleoside triphosphate hydrolases"/>
    <property type="match status" value="2"/>
</dbReference>
<keyword evidence="4" id="KW-0762">Sugar transport</keyword>
<keyword evidence="2" id="KW-0813">Transport</keyword>
<keyword evidence="7 11" id="KW-0067">ATP-binding</keyword>
<dbReference type="RefSeq" id="WP_218111157.1">
    <property type="nucleotide sequence ID" value="NZ_CP065383.1"/>
</dbReference>
<evidence type="ECO:0000256" key="5">
    <source>
        <dbReference type="ARBA" id="ARBA00022737"/>
    </source>
</evidence>
<dbReference type="CDD" id="cd03216">
    <property type="entry name" value="ABC_Carb_Monos_I"/>
    <property type="match status" value="1"/>
</dbReference>
<dbReference type="InterPro" id="IPR050107">
    <property type="entry name" value="ABC_carbohydrate_import_ATPase"/>
</dbReference>
<keyword evidence="6" id="KW-0547">Nucleotide-binding</keyword>
<organism evidence="11 12">
    <name type="scientific">Atribacter laminatus</name>
    <dbReference type="NCBI Taxonomy" id="2847778"/>
    <lineage>
        <taxon>Bacteria</taxon>
        <taxon>Pseudomonadati</taxon>
        <taxon>Atribacterota</taxon>
        <taxon>Atribacteria</taxon>
        <taxon>Atribacterales</taxon>
        <taxon>Atribacteraceae</taxon>
        <taxon>Atribacter</taxon>
    </lineage>
</organism>
<dbReference type="CDD" id="cd03215">
    <property type="entry name" value="ABC_Carb_Monos_II"/>
    <property type="match status" value="1"/>
</dbReference>
<keyword evidence="12" id="KW-1185">Reference proteome</keyword>
<evidence type="ECO:0000256" key="7">
    <source>
        <dbReference type="ARBA" id="ARBA00022840"/>
    </source>
</evidence>
<dbReference type="InterPro" id="IPR027417">
    <property type="entry name" value="P-loop_NTPase"/>
</dbReference>
<dbReference type="InterPro" id="IPR003593">
    <property type="entry name" value="AAA+_ATPase"/>
</dbReference>
<dbReference type="PANTHER" id="PTHR43790:SF3">
    <property type="entry name" value="D-ALLOSE IMPORT ATP-BINDING PROTEIN ALSA-RELATED"/>
    <property type="match status" value="1"/>
</dbReference>
<evidence type="ECO:0000259" key="10">
    <source>
        <dbReference type="PROSITE" id="PS50893"/>
    </source>
</evidence>
<dbReference type="AlphaFoldDB" id="A0A7T1AMI7"/>
<dbReference type="Pfam" id="PF00005">
    <property type="entry name" value="ABC_tran"/>
    <property type="match status" value="2"/>
</dbReference>
<keyword evidence="8" id="KW-1278">Translocase</keyword>
<dbReference type="InterPro" id="IPR017871">
    <property type="entry name" value="ABC_transporter-like_CS"/>
</dbReference>
<dbReference type="PROSITE" id="PS50893">
    <property type="entry name" value="ABC_TRANSPORTER_2"/>
    <property type="match status" value="1"/>
</dbReference>
<evidence type="ECO:0000313" key="12">
    <source>
        <dbReference type="Proteomes" id="UP000594463"/>
    </source>
</evidence>